<evidence type="ECO:0000313" key="2">
    <source>
        <dbReference type="EMBL" id="MFC5651151.1"/>
    </source>
</evidence>
<dbReference type="CDD" id="cd04301">
    <property type="entry name" value="NAT_SF"/>
    <property type="match status" value="1"/>
</dbReference>
<dbReference type="Pfam" id="PF17668">
    <property type="entry name" value="Acetyltransf_17"/>
    <property type="match status" value="1"/>
</dbReference>
<dbReference type="InterPro" id="IPR025559">
    <property type="entry name" value="Eis_dom"/>
</dbReference>
<dbReference type="PROSITE" id="PS51186">
    <property type="entry name" value="GNAT"/>
    <property type="match status" value="1"/>
</dbReference>
<dbReference type="PANTHER" id="PTHR37817">
    <property type="entry name" value="N-ACETYLTRANSFERASE EIS"/>
    <property type="match status" value="1"/>
</dbReference>
<dbReference type="Gene3D" id="3.40.630.30">
    <property type="match status" value="2"/>
</dbReference>
<protein>
    <submittedName>
        <fullName evidence="2">Enhanced intracellular survival protein Eis</fullName>
        <ecNumber evidence="2">2.3.1.-</ecNumber>
    </submittedName>
</protein>
<feature type="domain" description="N-acetyltransferase" evidence="1">
    <location>
        <begin position="1"/>
        <end position="147"/>
    </location>
</feature>
<keyword evidence="3" id="KW-1185">Reference proteome</keyword>
<dbReference type="PANTHER" id="PTHR37817:SF1">
    <property type="entry name" value="N-ACETYLTRANSFERASE EIS"/>
    <property type="match status" value="1"/>
</dbReference>
<gene>
    <name evidence="2" type="primary">eis</name>
    <name evidence="2" type="ORF">ACFPYJ_18970</name>
</gene>
<dbReference type="Pfam" id="PF13530">
    <property type="entry name" value="SCP2_2"/>
    <property type="match status" value="1"/>
</dbReference>
<dbReference type="GO" id="GO:0016746">
    <property type="term" value="F:acyltransferase activity"/>
    <property type="evidence" value="ECO:0007669"/>
    <property type="project" value="UniProtKB-KW"/>
</dbReference>
<dbReference type="Pfam" id="PF13527">
    <property type="entry name" value="Acetyltransf_9"/>
    <property type="match status" value="1"/>
</dbReference>
<dbReference type="EMBL" id="JBHSOW010000068">
    <property type="protein sequence ID" value="MFC5651151.1"/>
    <property type="molecule type" value="Genomic_DNA"/>
</dbReference>
<dbReference type="InterPro" id="IPR041380">
    <property type="entry name" value="Acetyltransf_17"/>
</dbReference>
<organism evidence="2 3">
    <name type="scientific">Paenibacillus solisilvae</name>
    <dbReference type="NCBI Taxonomy" id="2486751"/>
    <lineage>
        <taxon>Bacteria</taxon>
        <taxon>Bacillati</taxon>
        <taxon>Bacillota</taxon>
        <taxon>Bacilli</taxon>
        <taxon>Bacillales</taxon>
        <taxon>Paenibacillaceae</taxon>
        <taxon>Paenibacillus</taxon>
    </lineage>
</organism>
<reference evidence="3" key="1">
    <citation type="journal article" date="2019" name="Int. J. Syst. Evol. Microbiol.">
        <title>The Global Catalogue of Microorganisms (GCM) 10K type strain sequencing project: providing services to taxonomists for standard genome sequencing and annotation.</title>
        <authorList>
            <consortium name="The Broad Institute Genomics Platform"/>
            <consortium name="The Broad Institute Genome Sequencing Center for Infectious Disease"/>
            <person name="Wu L."/>
            <person name="Ma J."/>
        </authorList>
    </citation>
    <scope>NUCLEOTIDE SEQUENCE [LARGE SCALE GENOMIC DNA]</scope>
    <source>
        <strain evidence="3">CGMCC 1.3240</strain>
    </source>
</reference>
<dbReference type="InterPro" id="IPR051554">
    <property type="entry name" value="Acetyltransferase_Eis"/>
</dbReference>
<accession>A0ABW0W413</accession>
<sequence length="388" mass="45376">MELRQLIQEEFKSSIKLSSFAFQYEVEEQRLKELEKRFKPEQTWGFFEENSLIAKMSIIPFDTYIGGKVFAMGGIAGVATWPEYRRQGLVAKLLEHGLRLMKTNGQSISFLYPFAFNFYRKYGWETYTDYKKYTIETSHFPERKSYSGTILRIGNEWGILDELYQAYASNYNGTLVRNQDWWNYNVLQKKESQVVVYYDETKQAQGYLIYNVKDQEMTVHEMVYVNELASDALWTFIANHDSMILRAVLKAPSNDQLPFKLSNPRIKQEVIPYFMARIVDVEAFLKEYPIHDTGEKDTFLLEVVDTFAPWNQGKYEWTMGADGQTQISRSTSDVVDITMDVQTLTTLMLGYQSAAFLQQIGRLKCSESLANRLNQRLAIRQTYNMDFF</sequence>
<dbReference type="InterPro" id="IPR000182">
    <property type="entry name" value="GNAT_dom"/>
</dbReference>
<keyword evidence="2" id="KW-0808">Transferase</keyword>
<dbReference type="Proteomes" id="UP001596047">
    <property type="component" value="Unassembled WGS sequence"/>
</dbReference>
<proteinExistence type="predicted"/>
<evidence type="ECO:0000313" key="3">
    <source>
        <dbReference type="Proteomes" id="UP001596047"/>
    </source>
</evidence>
<dbReference type="Gene3D" id="3.30.1050.10">
    <property type="entry name" value="SCP2 sterol-binding domain"/>
    <property type="match status" value="1"/>
</dbReference>
<dbReference type="SUPFAM" id="SSF55718">
    <property type="entry name" value="SCP-like"/>
    <property type="match status" value="1"/>
</dbReference>
<name>A0ABW0W413_9BACL</name>
<dbReference type="InterPro" id="IPR016181">
    <property type="entry name" value="Acyl_CoA_acyltransferase"/>
</dbReference>
<comment type="caution">
    <text evidence="2">The sequence shown here is derived from an EMBL/GenBank/DDBJ whole genome shotgun (WGS) entry which is preliminary data.</text>
</comment>
<dbReference type="InterPro" id="IPR036527">
    <property type="entry name" value="SCP2_sterol-bd_dom_sf"/>
</dbReference>
<dbReference type="EC" id="2.3.1.-" evidence="2"/>
<evidence type="ECO:0000259" key="1">
    <source>
        <dbReference type="PROSITE" id="PS51186"/>
    </source>
</evidence>
<keyword evidence="2" id="KW-0012">Acyltransferase</keyword>
<dbReference type="RefSeq" id="WP_379189747.1">
    <property type="nucleotide sequence ID" value="NZ_JBHSOW010000068.1"/>
</dbReference>
<dbReference type="SUPFAM" id="SSF55729">
    <property type="entry name" value="Acyl-CoA N-acyltransferases (Nat)"/>
    <property type="match status" value="1"/>
</dbReference>